<protein>
    <submittedName>
        <fullName evidence="2">Myosin motor domain-containing protein</fullName>
    </submittedName>
</protein>
<reference evidence="2" key="1">
    <citation type="submission" date="2022-11" db="UniProtKB">
        <authorList>
            <consortium name="WormBaseParasite"/>
        </authorList>
    </citation>
    <scope>IDENTIFICATION</scope>
</reference>
<dbReference type="WBParaSite" id="ES5_v2.g599.t1">
    <property type="protein sequence ID" value="ES5_v2.g599.t1"/>
    <property type="gene ID" value="ES5_v2.g599"/>
</dbReference>
<proteinExistence type="predicted"/>
<evidence type="ECO:0000313" key="2">
    <source>
        <dbReference type="WBParaSite" id="ES5_v2.g599.t1"/>
    </source>
</evidence>
<dbReference type="Proteomes" id="UP000887579">
    <property type="component" value="Unplaced"/>
</dbReference>
<name>A0AC34GPD8_9BILA</name>
<evidence type="ECO:0000313" key="1">
    <source>
        <dbReference type="Proteomes" id="UP000887579"/>
    </source>
</evidence>
<sequence length="573" mass="65605">MTNNKTVVTTFKASKENELLVEIWQDFQTQEEAIVAASKSGASKKKGKGGSFMTVSMMYRESLNKLMTMLNATHPHFIRCIIPNEKKQSGVLDAALVLNQLTCNGVLEGIRICRKGFPNRTLHPDFVQRYAILAADESKSGGEPMAIAEKMLARLVRQKNLTDENFRVGKTKVFFKAGIVASLEDLRDLRLAELITGFQSQIRSYYRTIDVKRRREQITALKVLHHNIRNFIKLQTWAWFKLYGKIKPLMAQGKEQEVLDKLADKVASLGDTAEKEKALREHLEESSKRIMEERENLLKQLEGTRGKSTEFEDRLKSIGNAKSELEKSLAAANDKLTSEEEKTAETQKAKKRVEQECDGLKKNVQELDLSLKKAEAEKQSKENMIRSLQEEMSQQEASLAKIAKERKQQEEIHKKMSEEIKAEEERNGSAKALRAKLQQSLESIENETEREKRVRADAEKAKRKMEGELRIAQETIEEITKQRADAENSLKRKEADLYAISVRLEDQQAATGKLQRQLKDNEARIRELEAEVENERQARERAERAKQELQQEIDDVTEQCDQQARATTSQIEN</sequence>
<organism evidence="1 2">
    <name type="scientific">Panagrolaimus sp. ES5</name>
    <dbReference type="NCBI Taxonomy" id="591445"/>
    <lineage>
        <taxon>Eukaryota</taxon>
        <taxon>Metazoa</taxon>
        <taxon>Ecdysozoa</taxon>
        <taxon>Nematoda</taxon>
        <taxon>Chromadorea</taxon>
        <taxon>Rhabditida</taxon>
        <taxon>Tylenchina</taxon>
        <taxon>Panagrolaimomorpha</taxon>
        <taxon>Panagrolaimoidea</taxon>
        <taxon>Panagrolaimidae</taxon>
        <taxon>Panagrolaimus</taxon>
    </lineage>
</organism>
<accession>A0AC34GPD8</accession>